<feature type="repeat" description="PPR" evidence="2">
    <location>
        <begin position="509"/>
        <end position="539"/>
    </location>
</feature>
<dbReference type="GO" id="GO:0009451">
    <property type="term" value="P:RNA modification"/>
    <property type="evidence" value="ECO:0007669"/>
    <property type="project" value="InterPro"/>
</dbReference>
<protein>
    <recommendedName>
        <fullName evidence="5">Pentatricopeptide repeat-containing protein</fullName>
    </recommendedName>
</protein>
<dbReference type="InterPro" id="IPR046848">
    <property type="entry name" value="E_motif"/>
</dbReference>
<evidence type="ECO:0000313" key="4">
    <source>
        <dbReference type="Proteomes" id="UP000594263"/>
    </source>
</evidence>
<dbReference type="Gene3D" id="1.25.40.10">
    <property type="entry name" value="Tetratricopeptide repeat domain"/>
    <property type="match status" value="5"/>
</dbReference>
<dbReference type="PROSITE" id="PS51375">
    <property type="entry name" value="PPR"/>
    <property type="match status" value="4"/>
</dbReference>
<dbReference type="AlphaFoldDB" id="A0A7N0TRN9"/>
<dbReference type="InterPro" id="IPR002885">
    <property type="entry name" value="PPR_rpt"/>
</dbReference>
<dbReference type="PANTHER" id="PTHR24015">
    <property type="entry name" value="OS07G0578800 PROTEIN-RELATED"/>
    <property type="match status" value="1"/>
</dbReference>
<evidence type="ECO:0000256" key="1">
    <source>
        <dbReference type="ARBA" id="ARBA00022737"/>
    </source>
</evidence>
<dbReference type="GO" id="GO:0005739">
    <property type="term" value="C:mitochondrion"/>
    <property type="evidence" value="ECO:0007669"/>
    <property type="project" value="EnsemblPlants"/>
</dbReference>
<feature type="repeat" description="PPR" evidence="2">
    <location>
        <begin position="677"/>
        <end position="711"/>
    </location>
</feature>
<evidence type="ECO:0000256" key="2">
    <source>
        <dbReference type="PROSITE-ProRule" id="PRU00708"/>
    </source>
</evidence>
<dbReference type="PANTHER" id="PTHR24015:SF524">
    <property type="entry name" value="OS07G0670000 PROTEIN"/>
    <property type="match status" value="1"/>
</dbReference>
<dbReference type="EnsemblPlants" id="Kaladp0043s0165.1.v1.1">
    <property type="protein sequence ID" value="Kaladp0043s0165.1.v1.1.CDS.1"/>
    <property type="gene ID" value="Kaladp0043s0165.v1.1"/>
</dbReference>
<dbReference type="FunFam" id="1.25.40.10:FF:000573">
    <property type="entry name" value="Pentatricopeptide repeat-containing protein mitochondrial"/>
    <property type="match status" value="1"/>
</dbReference>
<evidence type="ECO:0008006" key="5">
    <source>
        <dbReference type="Google" id="ProtNLM"/>
    </source>
</evidence>
<dbReference type="Pfam" id="PF20431">
    <property type="entry name" value="E_motif"/>
    <property type="match status" value="1"/>
</dbReference>
<dbReference type="OMA" id="HGQRCHS"/>
<dbReference type="Pfam" id="PF01535">
    <property type="entry name" value="PPR"/>
    <property type="match status" value="7"/>
</dbReference>
<keyword evidence="4" id="KW-1185">Reference proteome</keyword>
<proteinExistence type="predicted"/>
<name>A0A7N0TRN9_KALFE</name>
<dbReference type="NCBIfam" id="TIGR00756">
    <property type="entry name" value="PPR"/>
    <property type="match status" value="3"/>
</dbReference>
<dbReference type="FunFam" id="1.25.40.10:FF:000196">
    <property type="entry name" value="Pentatricopeptide repeat-containing protein At4g14850"/>
    <property type="match status" value="1"/>
</dbReference>
<dbReference type="InterPro" id="IPR011990">
    <property type="entry name" value="TPR-like_helical_dom_sf"/>
</dbReference>
<reference evidence="3" key="1">
    <citation type="submission" date="2021-01" db="UniProtKB">
        <authorList>
            <consortium name="EnsemblPlants"/>
        </authorList>
    </citation>
    <scope>IDENTIFICATION</scope>
</reference>
<dbReference type="Pfam" id="PF13041">
    <property type="entry name" value="PPR_2"/>
    <property type="match status" value="1"/>
</dbReference>
<feature type="repeat" description="PPR" evidence="2">
    <location>
        <begin position="240"/>
        <end position="275"/>
    </location>
</feature>
<evidence type="ECO:0000313" key="3">
    <source>
        <dbReference type="EnsemblPlants" id="Kaladp0043s0165.1.v1.1.CDS.1"/>
    </source>
</evidence>
<feature type="repeat" description="PPR" evidence="2">
    <location>
        <begin position="540"/>
        <end position="574"/>
    </location>
</feature>
<dbReference type="FunFam" id="1.25.40.10:FF:000453">
    <property type="entry name" value="Pentatricopeptide repeat-containing protein mitochondrial"/>
    <property type="match status" value="1"/>
</dbReference>
<dbReference type="Gramene" id="Kaladp0043s0165.1.v1.1">
    <property type="protein sequence ID" value="Kaladp0043s0165.1.v1.1.CDS.1"/>
    <property type="gene ID" value="Kaladp0043s0165.v1.1"/>
</dbReference>
<sequence>MLSSRQRVFEALYSVGAAALKRSNRLSRSLHTSSVLAHQMFDRIPQPHSFPLIPKNHEFDAIEAFRTQLHLGMPQNIDEIAVSRALKGCRGDPKLGCQIHAFAIASGLDSFLTVCNSLMNMYFKSANFDMGLCIFEGMSCPDIVSWNTVLSGSQDSASAFRLAVRMNEFGVGFDAVTCTTVLSFCSISEEFLFGLQTHCLIAKRGLGCDVFVGNSLMSFYFKWRWVEDGKRVFDEMPNRDFVSWNAVISGYAQDGNHGHEAIRSFLEMAREGMMLDHVSFTGVVSACGHEVQLEAGKQIHGLALKRGCGAHVSVGNVLISMYSKCEAVDDAKLVFEKMCERNVVSWTTMISIDDEAAVSLYKYMLADGVSPNDVTFIGLIHAISNQSLVKEGSMVHGHCTKAGFLSELNVCNSFVTMYAKFEFMAEAVKVFEEISYREIETWNTLISGYAQNGMSQESVEAFYSAMRVSRPTQYTFGSVLNAIADAEAISLQHGQICHSYIIKIGFSLDPIVCGALLDMYAKRGDISEAQKVFNELSHRSQFSYTGIISAYASHGDLNSVMTLFNQMEEEGVRPDSITFLSVLALCGRLGMVDLGHKIYDTMLRGHKIEPSPEHYSCMVDMLGRAGRLKEAELFVSRIPGGPGLSVLQSLLGSCRTHKNVGMGERVADQLIGMEPTESGSYVLMSNLYAENGEWEKAAKVRRAMREQGVRKEIGFSWVDVGGGGIDDSLRLHGFSSSDMSHPRSGDICYMASFVDYEMKVFESERVSFLLTNTPGTAEDRQT</sequence>
<dbReference type="GO" id="GO:0003723">
    <property type="term" value="F:RNA binding"/>
    <property type="evidence" value="ECO:0007669"/>
    <property type="project" value="InterPro"/>
</dbReference>
<organism evidence="3 4">
    <name type="scientific">Kalanchoe fedtschenkoi</name>
    <name type="common">Lavender scallops</name>
    <name type="synonym">South American air plant</name>
    <dbReference type="NCBI Taxonomy" id="63787"/>
    <lineage>
        <taxon>Eukaryota</taxon>
        <taxon>Viridiplantae</taxon>
        <taxon>Streptophyta</taxon>
        <taxon>Embryophyta</taxon>
        <taxon>Tracheophyta</taxon>
        <taxon>Spermatophyta</taxon>
        <taxon>Magnoliopsida</taxon>
        <taxon>eudicotyledons</taxon>
        <taxon>Gunneridae</taxon>
        <taxon>Pentapetalae</taxon>
        <taxon>Saxifragales</taxon>
        <taxon>Crassulaceae</taxon>
        <taxon>Kalanchoe</taxon>
    </lineage>
</organism>
<keyword evidence="1" id="KW-0677">Repeat</keyword>
<dbReference type="GO" id="GO:1905639">
    <property type="term" value="P:positive regulation of mitochondrial mRNA catabolic process"/>
    <property type="evidence" value="ECO:0007669"/>
    <property type="project" value="EnsemblPlants"/>
</dbReference>
<dbReference type="Proteomes" id="UP000594263">
    <property type="component" value="Unplaced"/>
</dbReference>
<accession>A0A7N0TRN9</accession>
<dbReference type="InterPro" id="IPR046960">
    <property type="entry name" value="PPR_At4g14850-like_plant"/>
</dbReference>